<name>A0A426XTM1_ENSVE</name>
<comment type="caution">
    <text evidence="2">The sequence shown here is derived from an EMBL/GenBank/DDBJ whole genome shotgun (WGS) entry which is preliminary data.</text>
</comment>
<dbReference type="EMBL" id="AMZH03017537">
    <property type="protein sequence ID" value="RRT42858.1"/>
    <property type="molecule type" value="Genomic_DNA"/>
</dbReference>
<keyword evidence="1" id="KW-0812">Transmembrane</keyword>
<organism evidence="2 3">
    <name type="scientific">Ensete ventricosum</name>
    <name type="common">Abyssinian banana</name>
    <name type="synonym">Musa ensete</name>
    <dbReference type="NCBI Taxonomy" id="4639"/>
    <lineage>
        <taxon>Eukaryota</taxon>
        <taxon>Viridiplantae</taxon>
        <taxon>Streptophyta</taxon>
        <taxon>Embryophyta</taxon>
        <taxon>Tracheophyta</taxon>
        <taxon>Spermatophyta</taxon>
        <taxon>Magnoliopsida</taxon>
        <taxon>Liliopsida</taxon>
        <taxon>Zingiberales</taxon>
        <taxon>Musaceae</taxon>
        <taxon>Ensete</taxon>
    </lineage>
</organism>
<evidence type="ECO:0000313" key="2">
    <source>
        <dbReference type="EMBL" id="RRT42858.1"/>
    </source>
</evidence>
<keyword evidence="1" id="KW-1133">Transmembrane helix</keyword>
<keyword evidence="1" id="KW-0472">Membrane</keyword>
<dbReference type="AlphaFoldDB" id="A0A426XTM1"/>
<evidence type="ECO:0000313" key="3">
    <source>
        <dbReference type="Proteomes" id="UP000287651"/>
    </source>
</evidence>
<sequence>MPLPPVLPQLDARSKRPTPFLGFVVFPSLCGLNFIIGVDFFGSFLIIRFYPTTSICSIPRRSLRRGGTSSSVSFNLPIPSSW</sequence>
<gene>
    <name evidence="2" type="ORF">B296_00056828</name>
</gene>
<proteinExistence type="predicted"/>
<evidence type="ECO:0000256" key="1">
    <source>
        <dbReference type="SAM" id="Phobius"/>
    </source>
</evidence>
<feature type="transmembrane region" description="Helical" evidence="1">
    <location>
        <begin position="20"/>
        <end position="47"/>
    </location>
</feature>
<reference evidence="2 3" key="1">
    <citation type="journal article" date="2014" name="Agronomy (Basel)">
        <title>A Draft Genome Sequence for Ensete ventricosum, the Drought-Tolerant Tree Against Hunger.</title>
        <authorList>
            <person name="Harrison J."/>
            <person name="Moore K.A."/>
            <person name="Paszkiewicz K."/>
            <person name="Jones T."/>
            <person name="Grant M."/>
            <person name="Ambacheew D."/>
            <person name="Muzemil S."/>
            <person name="Studholme D.J."/>
        </authorList>
    </citation>
    <scope>NUCLEOTIDE SEQUENCE [LARGE SCALE GENOMIC DNA]</scope>
</reference>
<protein>
    <submittedName>
        <fullName evidence="2">Uncharacterized protein</fullName>
    </submittedName>
</protein>
<dbReference type="Proteomes" id="UP000287651">
    <property type="component" value="Unassembled WGS sequence"/>
</dbReference>
<accession>A0A426XTM1</accession>